<dbReference type="RefSeq" id="WP_245901184.1">
    <property type="nucleotide sequence ID" value="NZ_PVNH01000015.1"/>
</dbReference>
<keyword evidence="2" id="KW-1185">Reference proteome</keyword>
<evidence type="ECO:0000313" key="1">
    <source>
        <dbReference type="EMBL" id="PRX43464.1"/>
    </source>
</evidence>
<reference evidence="1 2" key="1">
    <citation type="submission" date="2018-03" db="EMBL/GenBank/DDBJ databases">
        <title>Genomic Encyclopedia of Type Strains, Phase III (KMG-III): the genomes of soil and plant-associated and newly described type strains.</title>
        <authorList>
            <person name="Whitman W."/>
        </authorList>
    </citation>
    <scope>NUCLEOTIDE SEQUENCE [LARGE SCALE GENOMIC DNA]</scope>
    <source>
        <strain evidence="1 2">CGMCC 4.7125</strain>
    </source>
</reference>
<protein>
    <submittedName>
        <fullName evidence="1">Uncharacterized protein</fullName>
    </submittedName>
</protein>
<dbReference type="EMBL" id="PVNH01000015">
    <property type="protein sequence ID" value="PRX43464.1"/>
    <property type="molecule type" value="Genomic_DNA"/>
</dbReference>
<name>A0A2T0LKN8_9PSEU</name>
<sequence length="87" mass="8705">MARPSRRTGQRLATLLAAGLLAGACGGGTGDEHAHQHDAAHEAGTGTVSLEHIHGLGVDPADGTLHVASHHGLFRVSGEGIRCGSPG</sequence>
<comment type="caution">
    <text evidence="1">The sequence shown here is derived from an EMBL/GenBank/DDBJ whole genome shotgun (WGS) entry which is preliminary data.</text>
</comment>
<dbReference type="Proteomes" id="UP000238362">
    <property type="component" value="Unassembled WGS sequence"/>
</dbReference>
<dbReference type="PROSITE" id="PS51257">
    <property type="entry name" value="PROKAR_LIPOPROTEIN"/>
    <property type="match status" value="1"/>
</dbReference>
<organism evidence="1 2">
    <name type="scientific">Prauserella shujinwangii</name>
    <dbReference type="NCBI Taxonomy" id="1453103"/>
    <lineage>
        <taxon>Bacteria</taxon>
        <taxon>Bacillati</taxon>
        <taxon>Actinomycetota</taxon>
        <taxon>Actinomycetes</taxon>
        <taxon>Pseudonocardiales</taxon>
        <taxon>Pseudonocardiaceae</taxon>
        <taxon>Prauserella</taxon>
    </lineage>
</organism>
<accession>A0A2T0LKN8</accession>
<dbReference type="AlphaFoldDB" id="A0A2T0LKN8"/>
<evidence type="ECO:0000313" key="2">
    <source>
        <dbReference type="Proteomes" id="UP000238362"/>
    </source>
</evidence>
<proteinExistence type="predicted"/>
<gene>
    <name evidence="1" type="ORF">B0I33_11582</name>
</gene>